<dbReference type="RefSeq" id="WP_087647012.1">
    <property type="nucleotide sequence ID" value="NZ_FCON02000065.1"/>
</dbReference>
<evidence type="ECO:0000313" key="4">
    <source>
        <dbReference type="Proteomes" id="UP000054770"/>
    </source>
</evidence>
<protein>
    <submittedName>
        <fullName evidence="3">Carboxymuconolactone decarboxylase</fullName>
    </submittedName>
</protein>
<evidence type="ECO:0000259" key="2">
    <source>
        <dbReference type="Pfam" id="PF02627"/>
    </source>
</evidence>
<name>A0A158K6E2_9BURK</name>
<dbReference type="Pfam" id="PF02627">
    <property type="entry name" value="CMD"/>
    <property type="match status" value="1"/>
</dbReference>
<accession>A0A158K6E2</accession>
<dbReference type="OrthoDB" id="5987308at2"/>
<dbReference type="InterPro" id="IPR003779">
    <property type="entry name" value="CMD-like"/>
</dbReference>
<dbReference type="AlphaFoldDB" id="A0A158K6E2"/>
<sequence>MARIPLFSPESMTDEQERVYRAVVDGPRGTVVGPLRAALHRPELADRWQRFGEILRFGTTLPARLTELAIVVTARRWNSQLEWHIHAGAGLRAGLSQDVLDAIKVGAEPIFGDAEEADIYEFARQLQQTGNVAEEVYQRIMQRWGKVGVVELAAVIGYYTLVSMTLNVHEIPLPDDVAPPLDPIPHSSAGPAHGETLPTLARCSFAPKPFSTVTVSPSARSEHAAASPKSQ</sequence>
<dbReference type="PANTHER" id="PTHR34846">
    <property type="entry name" value="4-CARBOXYMUCONOLACTONE DECARBOXYLASE FAMILY PROTEIN (AFU_ORTHOLOGUE AFUA_6G11590)"/>
    <property type="match status" value="1"/>
</dbReference>
<reference evidence="3" key="1">
    <citation type="submission" date="2016-01" db="EMBL/GenBank/DDBJ databases">
        <authorList>
            <person name="Peeters C."/>
        </authorList>
    </citation>
    <scope>NUCLEOTIDE SEQUENCE [LARGE SCALE GENOMIC DNA]</scope>
    <source>
        <strain evidence="3">LMG 22940</strain>
    </source>
</reference>
<evidence type="ECO:0000256" key="1">
    <source>
        <dbReference type="SAM" id="MobiDB-lite"/>
    </source>
</evidence>
<dbReference type="GO" id="GO:0051920">
    <property type="term" value="F:peroxiredoxin activity"/>
    <property type="evidence" value="ECO:0007669"/>
    <property type="project" value="InterPro"/>
</dbReference>
<dbReference type="InterPro" id="IPR029032">
    <property type="entry name" value="AhpD-like"/>
</dbReference>
<dbReference type="SUPFAM" id="SSF69118">
    <property type="entry name" value="AhpD-like"/>
    <property type="match status" value="1"/>
</dbReference>
<dbReference type="Proteomes" id="UP000054770">
    <property type="component" value="Unassembled WGS sequence"/>
</dbReference>
<keyword evidence="4" id="KW-1185">Reference proteome</keyword>
<dbReference type="EMBL" id="FCON02000065">
    <property type="protein sequence ID" value="SAL76293.1"/>
    <property type="molecule type" value="Genomic_DNA"/>
</dbReference>
<feature type="region of interest" description="Disordered" evidence="1">
    <location>
        <begin position="211"/>
        <end position="231"/>
    </location>
</feature>
<evidence type="ECO:0000313" key="3">
    <source>
        <dbReference type="EMBL" id="SAL76293.1"/>
    </source>
</evidence>
<dbReference type="PANTHER" id="PTHR34846:SF11">
    <property type="entry name" value="4-CARBOXYMUCONOLACTONE DECARBOXYLASE FAMILY PROTEIN (AFU_ORTHOLOGUE AFUA_6G11590)"/>
    <property type="match status" value="1"/>
</dbReference>
<dbReference type="Gene3D" id="1.20.1290.10">
    <property type="entry name" value="AhpD-like"/>
    <property type="match status" value="1"/>
</dbReference>
<feature type="domain" description="Carboxymuconolactone decarboxylase-like" evidence="2">
    <location>
        <begin position="42"/>
        <end position="124"/>
    </location>
</feature>
<proteinExistence type="predicted"/>
<comment type="caution">
    <text evidence="3">The sequence shown here is derived from an EMBL/GenBank/DDBJ whole genome shotgun (WGS) entry which is preliminary data.</text>
</comment>
<organism evidence="3 4">
    <name type="scientific">Caballeronia choica</name>
    <dbReference type="NCBI Taxonomy" id="326476"/>
    <lineage>
        <taxon>Bacteria</taxon>
        <taxon>Pseudomonadati</taxon>
        <taxon>Pseudomonadota</taxon>
        <taxon>Betaproteobacteria</taxon>
        <taxon>Burkholderiales</taxon>
        <taxon>Burkholderiaceae</taxon>
        <taxon>Caballeronia</taxon>
    </lineage>
</organism>
<gene>
    <name evidence="3" type="ORF">AWB68_04950</name>
</gene>